<evidence type="ECO:0000313" key="2">
    <source>
        <dbReference type="EMBL" id="MCW7753650.1"/>
    </source>
</evidence>
<keyword evidence="1" id="KW-0732">Signal</keyword>
<name>A0ABT3N864_9BACT</name>
<proteinExistence type="predicted"/>
<feature type="signal peptide" evidence="1">
    <location>
        <begin position="1"/>
        <end position="30"/>
    </location>
</feature>
<dbReference type="Proteomes" id="UP001209681">
    <property type="component" value="Unassembled WGS sequence"/>
</dbReference>
<dbReference type="RefSeq" id="WP_265424520.1">
    <property type="nucleotide sequence ID" value="NZ_JAPFPW010000005.1"/>
</dbReference>
<reference evidence="2 3" key="1">
    <citation type="submission" date="2022-11" db="EMBL/GenBank/DDBJ databases">
        <title>Desulfobotulus tamanensis H1 sp. nov. - anaerobic, alkaliphilic, sulphate reducing bacterium isolated from terrestrial mud volcano.</title>
        <authorList>
            <person name="Frolova A."/>
            <person name="Merkel A.Y."/>
            <person name="Slobodkin A.I."/>
        </authorList>
    </citation>
    <scope>NUCLEOTIDE SEQUENCE [LARGE SCALE GENOMIC DNA]</scope>
    <source>
        <strain evidence="2 3">H1</strain>
    </source>
</reference>
<comment type="caution">
    <text evidence="2">The sequence shown here is derived from an EMBL/GenBank/DDBJ whole genome shotgun (WGS) entry which is preliminary data.</text>
</comment>
<evidence type="ECO:0000256" key="1">
    <source>
        <dbReference type="SAM" id="SignalP"/>
    </source>
</evidence>
<protein>
    <submittedName>
        <fullName evidence="2">Uncharacterized protein</fullName>
    </submittedName>
</protein>
<keyword evidence="3" id="KW-1185">Reference proteome</keyword>
<gene>
    <name evidence="2" type="ORF">OOT00_06590</name>
</gene>
<accession>A0ABT3N864</accession>
<sequence length="117" mass="13009">MVSQIKKAFVFFGIIGVLPLLFTAHSSGNAVDGAVRQGQQTYYCEVYNSTTIRAHIVFVEYMYQHQGQWFSMSRSCDPNSGSGCEISPGGSLLHNSNIRLHQYPISHCRAHLGGGRW</sequence>
<organism evidence="2 3">
    <name type="scientific">Desulfobotulus pelophilus</name>
    <dbReference type="NCBI Taxonomy" id="2823377"/>
    <lineage>
        <taxon>Bacteria</taxon>
        <taxon>Pseudomonadati</taxon>
        <taxon>Thermodesulfobacteriota</taxon>
        <taxon>Desulfobacteria</taxon>
        <taxon>Desulfobacterales</taxon>
        <taxon>Desulfobacteraceae</taxon>
        <taxon>Desulfobotulus</taxon>
    </lineage>
</organism>
<feature type="chain" id="PRO_5046781988" evidence="1">
    <location>
        <begin position="31"/>
        <end position="117"/>
    </location>
</feature>
<dbReference type="EMBL" id="JAPFPW010000005">
    <property type="protein sequence ID" value="MCW7753650.1"/>
    <property type="molecule type" value="Genomic_DNA"/>
</dbReference>
<evidence type="ECO:0000313" key="3">
    <source>
        <dbReference type="Proteomes" id="UP001209681"/>
    </source>
</evidence>